<dbReference type="AlphaFoldDB" id="A0A069A3Z4"/>
<dbReference type="InterPro" id="IPR025877">
    <property type="entry name" value="MobA-like_NTP_Trfase"/>
</dbReference>
<accession>A0A069A3Z4</accession>
<feature type="domain" description="MobA-like NTP transferase" evidence="9">
    <location>
        <begin position="28"/>
        <end position="176"/>
    </location>
</feature>
<evidence type="ECO:0000256" key="1">
    <source>
        <dbReference type="ARBA" id="ARBA00022490"/>
    </source>
</evidence>
<evidence type="ECO:0000256" key="8">
    <source>
        <dbReference type="HAMAP-Rule" id="MF_00316"/>
    </source>
</evidence>
<feature type="binding site" evidence="8">
    <location>
        <position position="43"/>
    </location>
    <ligand>
        <name>GTP</name>
        <dbReference type="ChEBI" id="CHEBI:37565"/>
    </ligand>
</feature>
<dbReference type="CDD" id="cd02503">
    <property type="entry name" value="MobA"/>
    <property type="match status" value="1"/>
</dbReference>
<evidence type="ECO:0000256" key="4">
    <source>
        <dbReference type="ARBA" id="ARBA00022741"/>
    </source>
</evidence>
<dbReference type="InterPro" id="IPR029044">
    <property type="entry name" value="Nucleotide-diphossugar_trans"/>
</dbReference>
<organism evidence="10">
    <name type="scientific">Clostridioides difficile</name>
    <name type="common">Peptoclostridium difficile</name>
    <dbReference type="NCBI Taxonomy" id="1496"/>
    <lineage>
        <taxon>Bacteria</taxon>
        <taxon>Bacillati</taxon>
        <taxon>Bacillota</taxon>
        <taxon>Clostridia</taxon>
        <taxon>Peptostreptococcales</taxon>
        <taxon>Peptostreptococcaceae</taxon>
        <taxon>Clostridioides</taxon>
    </lineage>
</organism>
<keyword evidence="2 8" id="KW-0808">Transferase</keyword>
<evidence type="ECO:0000256" key="2">
    <source>
        <dbReference type="ARBA" id="ARBA00022679"/>
    </source>
</evidence>
<comment type="function">
    <text evidence="8">Transfers a GMP moiety from GTP to Mo-molybdopterin (Mo-MPT) cofactor (Moco or molybdenum cofactor) to form Mo-molybdopterin guanine dinucleotide (Mo-MGD) cofactor.</text>
</comment>
<protein>
    <recommendedName>
        <fullName evidence="8">Probable molybdenum cofactor guanylyltransferase</fullName>
        <shortName evidence="8">MoCo guanylyltransferase</shortName>
        <ecNumber evidence="8">2.7.7.77</ecNumber>
    </recommendedName>
    <alternativeName>
        <fullName evidence="8">GTP:molybdopterin guanylyltransferase</fullName>
    </alternativeName>
    <alternativeName>
        <fullName evidence="8">Mo-MPT guanylyltransferase</fullName>
    </alternativeName>
    <alternativeName>
        <fullName evidence="8">Molybdopterin guanylyltransferase</fullName>
    </alternativeName>
    <alternativeName>
        <fullName evidence="8">Molybdopterin-guanine dinucleotide synthase</fullName>
        <shortName evidence="8">MGD synthase</shortName>
    </alternativeName>
</protein>
<feature type="binding site" evidence="8">
    <location>
        <position position="115"/>
    </location>
    <ligand>
        <name>Mg(2+)</name>
        <dbReference type="ChEBI" id="CHEBI:18420"/>
    </ligand>
</feature>
<evidence type="ECO:0000313" key="10">
    <source>
        <dbReference type="EMBL" id="CDS84108.1"/>
    </source>
</evidence>
<dbReference type="HAMAP" id="MF_00316">
    <property type="entry name" value="MobA"/>
    <property type="match status" value="1"/>
</dbReference>
<dbReference type="GO" id="GO:0005525">
    <property type="term" value="F:GTP binding"/>
    <property type="evidence" value="ECO:0007669"/>
    <property type="project" value="UniProtKB-UniRule"/>
</dbReference>
<dbReference type="SUPFAM" id="SSF53448">
    <property type="entry name" value="Nucleotide-diphospho-sugar transferases"/>
    <property type="match status" value="1"/>
</dbReference>
<dbReference type="EMBL" id="LK933149">
    <property type="protein sequence ID" value="CDT42838.1"/>
    <property type="molecule type" value="Genomic_DNA"/>
</dbReference>
<evidence type="ECO:0000313" key="12">
    <source>
        <dbReference type="EMBL" id="CDT42838.1"/>
    </source>
</evidence>
<evidence type="ECO:0000256" key="3">
    <source>
        <dbReference type="ARBA" id="ARBA00022723"/>
    </source>
</evidence>
<evidence type="ECO:0000256" key="5">
    <source>
        <dbReference type="ARBA" id="ARBA00022842"/>
    </source>
</evidence>
<feature type="binding site" evidence="8">
    <location>
        <position position="115"/>
    </location>
    <ligand>
        <name>GTP</name>
        <dbReference type="ChEBI" id="CHEBI:37565"/>
    </ligand>
</feature>
<dbReference type="GO" id="GO:0061603">
    <property type="term" value="F:molybdenum cofactor guanylyltransferase activity"/>
    <property type="evidence" value="ECO:0007669"/>
    <property type="project" value="UniProtKB-EC"/>
</dbReference>
<comment type="subcellular location">
    <subcellularLocation>
        <location evidence="8">Cytoplasm</location>
    </subcellularLocation>
</comment>
<feature type="binding site" evidence="8">
    <location>
        <begin position="31"/>
        <end position="33"/>
    </location>
    <ligand>
        <name>GTP</name>
        <dbReference type="ChEBI" id="CHEBI:37565"/>
    </ligand>
</feature>
<evidence type="ECO:0000313" key="11">
    <source>
        <dbReference type="EMBL" id="CDS87460.1"/>
    </source>
</evidence>
<sequence>MALMRHFSNIYELSKIILEEAICIEKTGVILAGGRNSRMGRDKAFLELHDKLFIEIAIEAFKNFDELIIISNNEELYSKYDIKVYNDIVKDVGPIGGIYTALEYAKYDIVTIACDMPYLNNQIVERIANKMDDKSVISVTNGKLQPLCSGYKKSIINKVSLCIRENDLKLRSFIDKIDKSYIYFDEEDLFLNVNTVDEYKKLTKV</sequence>
<dbReference type="PANTHER" id="PTHR19136">
    <property type="entry name" value="MOLYBDENUM COFACTOR GUANYLYLTRANSFERASE"/>
    <property type="match status" value="1"/>
</dbReference>
<comment type="cofactor">
    <cofactor evidence="8">
        <name>Mg(2+)</name>
        <dbReference type="ChEBI" id="CHEBI:18420"/>
    </cofactor>
</comment>
<dbReference type="GO" id="GO:0006777">
    <property type="term" value="P:Mo-molybdopterin cofactor biosynthetic process"/>
    <property type="evidence" value="ECO:0007669"/>
    <property type="project" value="UniProtKB-KW"/>
</dbReference>
<evidence type="ECO:0000256" key="7">
    <source>
        <dbReference type="ARBA" id="ARBA00023150"/>
    </source>
</evidence>
<comment type="similarity">
    <text evidence="8">Belongs to the MobA family.</text>
</comment>
<gene>
    <name evidence="8 10" type="primary">mobA</name>
    <name evidence="12" type="ORF">BN1095_470121</name>
    <name evidence="11" type="ORF">BN1096_620047</name>
    <name evidence="10" type="ORF">BN1097_250047</name>
</gene>
<comment type="catalytic activity">
    <reaction evidence="8">
        <text>Mo-molybdopterin + GTP + H(+) = Mo-molybdopterin guanine dinucleotide + diphosphate</text>
        <dbReference type="Rhea" id="RHEA:34243"/>
        <dbReference type="ChEBI" id="CHEBI:15378"/>
        <dbReference type="ChEBI" id="CHEBI:33019"/>
        <dbReference type="ChEBI" id="CHEBI:37565"/>
        <dbReference type="ChEBI" id="CHEBI:71302"/>
        <dbReference type="ChEBI" id="CHEBI:71310"/>
        <dbReference type="EC" id="2.7.7.77"/>
    </reaction>
</comment>
<dbReference type="EC" id="2.7.7.77" evidence="8"/>
<feature type="binding site" evidence="8">
    <location>
        <position position="87"/>
    </location>
    <ligand>
        <name>GTP</name>
        <dbReference type="ChEBI" id="CHEBI:37565"/>
    </ligand>
</feature>
<keyword evidence="4 8" id="KW-0547">Nucleotide-binding</keyword>
<name>A0A069A3Z4_CLODI</name>
<keyword evidence="5 8" id="KW-0460">Magnesium</keyword>
<dbReference type="Gene3D" id="3.90.550.10">
    <property type="entry name" value="Spore Coat Polysaccharide Biosynthesis Protein SpsA, Chain A"/>
    <property type="match status" value="1"/>
</dbReference>
<comment type="domain">
    <text evidence="8">The N-terminal domain determines nucleotide recognition and specific binding, while the C-terminal domain determines the specific binding to the target protein.</text>
</comment>
<dbReference type="Pfam" id="PF12804">
    <property type="entry name" value="NTP_transf_3"/>
    <property type="match status" value="1"/>
</dbReference>
<evidence type="ECO:0000259" key="9">
    <source>
        <dbReference type="Pfam" id="PF12804"/>
    </source>
</evidence>
<evidence type="ECO:0000256" key="6">
    <source>
        <dbReference type="ARBA" id="ARBA00023134"/>
    </source>
</evidence>
<keyword evidence="7 8" id="KW-0501">Molybdenum cofactor biosynthesis</keyword>
<dbReference type="PANTHER" id="PTHR19136:SF81">
    <property type="entry name" value="MOLYBDENUM COFACTOR GUANYLYLTRANSFERASE"/>
    <property type="match status" value="1"/>
</dbReference>
<dbReference type="GO" id="GO:0005737">
    <property type="term" value="C:cytoplasm"/>
    <property type="evidence" value="ECO:0007669"/>
    <property type="project" value="UniProtKB-SubCell"/>
</dbReference>
<dbReference type="InterPro" id="IPR013482">
    <property type="entry name" value="Molybde_CF_guanTrfase"/>
</dbReference>
<comment type="caution">
    <text evidence="8">Lacks conserved residue(s) required for the propagation of feature annotation.</text>
</comment>
<reference evidence="10" key="1">
    <citation type="submission" date="2014-07" db="EMBL/GenBank/DDBJ databases">
        <authorList>
            <person name="Monot Marc"/>
        </authorList>
    </citation>
    <scope>NUCLEOTIDE SEQUENCE</scope>
    <source>
        <strain evidence="12">7032989</strain>
        <strain evidence="10">7032994</strain>
    </source>
</reference>
<keyword evidence="3 8" id="KW-0479">Metal-binding</keyword>
<proteinExistence type="inferred from homology"/>
<dbReference type="GO" id="GO:0046872">
    <property type="term" value="F:metal ion binding"/>
    <property type="evidence" value="ECO:0007669"/>
    <property type="project" value="UniProtKB-KW"/>
</dbReference>
<dbReference type="EMBL" id="LK932516">
    <property type="protein sequence ID" value="CDS87460.1"/>
    <property type="molecule type" value="Genomic_DNA"/>
</dbReference>
<dbReference type="EMBL" id="LK932360">
    <property type="protein sequence ID" value="CDS84108.1"/>
    <property type="molecule type" value="Genomic_DNA"/>
</dbReference>
<keyword evidence="10" id="KW-0548">Nucleotidyltransferase</keyword>
<keyword evidence="1 8" id="KW-0963">Cytoplasm</keyword>
<keyword evidence="6 8" id="KW-0342">GTP-binding</keyword>